<dbReference type="FunFam" id="3.30.30.30:FF:000003">
    <property type="entry name" value="Heat shock protein 9"/>
    <property type="match status" value="1"/>
</dbReference>
<keyword evidence="1" id="KW-0547">Nucleotide-binding</keyword>
<dbReference type="SUPFAM" id="SSF53067">
    <property type="entry name" value="Actin-like ATPase domain"/>
    <property type="match status" value="2"/>
</dbReference>
<dbReference type="CDD" id="cd10241">
    <property type="entry name" value="ASKHA_NBD_HSP70_BiP"/>
    <property type="match status" value="1"/>
</dbReference>
<dbReference type="FunFam" id="3.30.420.40:FF:000125">
    <property type="entry name" value="Chaperone protein DnaK 1"/>
    <property type="match status" value="1"/>
</dbReference>
<accession>A0ABD3CZY2</accession>
<dbReference type="PANTHER" id="PTHR19375">
    <property type="entry name" value="HEAT SHOCK PROTEIN 70KDA"/>
    <property type="match status" value="1"/>
</dbReference>
<keyword evidence="3" id="KW-0067">ATP-binding</keyword>
<feature type="signal peptide" evidence="4">
    <location>
        <begin position="1"/>
        <end position="21"/>
    </location>
</feature>
<organism evidence="5 6">
    <name type="scientific">Castilleja foliolosa</name>
    <dbReference type="NCBI Taxonomy" id="1961234"/>
    <lineage>
        <taxon>Eukaryota</taxon>
        <taxon>Viridiplantae</taxon>
        <taxon>Streptophyta</taxon>
        <taxon>Embryophyta</taxon>
        <taxon>Tracheophyta</taxon>
        <taxon>Spermatophyta</taxon>
        <taxon>Magnoliopsida</taxon>
        <taxon>eudicotyledons</taxon>
        <taxon>Gunneridae</taxon>
        <taxon>Pentapetalae</taxon>
        <taxon>asterids</taxon>
        <taxon>lamiids</taxon>
        <taxon>Lamiales</taxon>
        <taxon>Orobanchaceae</taxon>
        <taxon>Pedicularideae</taxon>
        <taxon>Castillejinae</taxon>
        <taxon>Castilleja</taxon>
    </lineage>
</organism>
<keyword evidence="2" id="KW-0256">Endoplasmic reticulum</keyword>
<dbReference type="PROSITE" id="PS00329">
    <property type="entry name" value="HSP70_2"/>
    <property type="match status" value="1"/>
</dbReference>
<dbReference type="Pfam" id="PF00012">
    <property type="entry name" value="HSP70"/>
    <property type="match status" value="1"/>
</dbReference>
<dbReference type="InterPro" id="IPR018181">
    <property type="entry name" value="Heat_shock_70_CS"/>
</dbReference>
<sequence length="434" mass="48120">MGLKAVAFCILLLLFASGATPLVWTTLDGIPNAAGNYMGTVIGIDFGTTYSRIVVYQKGKMEIIANNQWNQITPSWVAFTDTERLIGEAAKNQAPLNPERTIFDVKRLIGRKFDDPEVQREIKMLPYNVVNKDGKPYVQVKMTDGETKLFSPEEISSMILQSMKETAESYLGKKIYGAVVTVPVYFNEAQRQATKVAARLAGLEVVRTINEHMAAGIAYGLEKLGDKNVLVFDLGGGTFDVSVLAIDNGVFEVLSTSGDTHLGGQDFDHRVMDYFVKLIKEKHGKDISNVKIALTKLRKECERAKRVLSSQHEVRVEIESLFDGVNFSEALTRLKFEELNMDLFRKTMGLVKRALEDAGLEKAEIHEIVLVGGSTRIPKVQEMLRDFFDGKEPMKGISPDEAVAYGAAIQGGILNGEELEEIVSYPSLCLSCYQ</sequence>
<dbReference type="AlphaFoldDB" id="A0ABD3CZY2"/>
<dbReference type="Gene3D" id="3.90.640.10">
    <property type="entry name" value="Actin, Chain A, domain 4"/>
    <property type="match status" value="1"/>
</dbReference>
<keyword evidence="4" id="KW-0732">Signal</keyword>
<dbReference type="GO" id="GO:0005524">
    <property type="term" value="F:ATP binding"/>
    <property type="evidence" value="ECO:0007669"/>
    <property type="project" value="UniProtKB-KW"/>
</dbReference>
<dbReference type="Gene3D" id="3.30.420.40">
    <property type="match status" value="2"/>
</dbReference>
<dbReference type="InterPro" id="IPR013126">
    <property type="entry name" value="Hsp_70_fam"/>
</dbReference>
<evidence type="ECO:0000256" key="4">
    <source>
        <dbReference type="SAM" id="SignalP"/>
    </source>
</evidence>
<reference evidence="6" key="1">
    <citation type="journal article" date="2024" name="IScience">
        <title>Strigolactones Initiate the Formation of Haustorium-like Structures in Castilleja.</title>
        <authorList>
            <person name="Buerger M."/>
            <person name="Peterson D."/>
            <person name="Chory J."/>
        </authorList>
    </citation>
    <scope>NUCLEOTIDE SEQUENCE [LARGE SCALE GENOMIC DNA]</scope>
</reference>
<dbReference type="FunFam" id="3.30.420.40:FF:000026">
    <property type="entry name" value="Heat shock protein 70"/>
    <property type="match status" value="1"/>
</dbReference>
<evidence type="ECO:0000256" key="3">
    <source>
        <dbReference type="ARBA" id="ARBA00022840"/>
    </source>
</evidence>
<dbReference type="FunFam" id="3.90.640.10:FF:000002">
    <property type="entry name" value="Heat shock 70 kDa"/>
    <property type="match status" value="1"/>
</dbReference>
<proteinExistence type="predicted"/>
<dbReference type="EMBL" id="JAVIJP010000027">
    <property type="protein sequence ID" value="KAL3635283.1"/>
    <property type="molecule type" value="Genomic_DNA"/>
</dbReference>
<evidence type="ECO:0000256" key="2">
    <source>
        <dbReference type="ARBA" id="ARBA00022824"/>
    </source>
</evidence>
<evidence type="ECO:0000256" key="1">
    <source>
        <dbReference type="ARBA" id="ARBA00022741"/>
    </source>
</evidence>
<gene>
    <name evidence="5" type="primary">BIP5_3</name>
    <name evidence="5" type="ORF">CASFOL_019830</name>
</gene>
<evidence type="ECO:0000313" key="6">
    <source>
        <dbReference type="Proteomes" id="UP001632038"/>
    </source>
</evidence>
<dbReference type="InterPro" id="IPR042050">
    <property type="entry name" value="BIP_NBD"/>
</dbReference>
<name>A0ABD3CZY2_9LAMI</name>
<protein>
    <submittedName>
        <fullName evidence="5">Luminal-binding protein 5</fullName>
    </submittedName>
</protein>
<evidence type="ECO:0000313" key="5">
    <source>
        <dbReference type="EMBL" id="KAL3635283.1"/>
    </source>
</evidence>
<comment type="caution">
    <text evidence="5">The sequence shown here is derived from an EMBL/GenBank/DDBJ whole genome shotgun (WGS) entry which is preliminary data.</text>
</comment>
<keyword evidence="6" id="KW-1185">Reference proteome</keyword>
<dbReference type="InterPro" id="IPR043129">
    <property type="entry name" value="ATPase_NBD"/>
</dbReference>
<dbReference type="PRINTS" id="PR00301">
    <property type="entry name" value="HEATSHOCK70"/>
</dbReference>
<dbReference type="Proteomes" id="UP001632038">
    <property type="component" value="Unassembled WGS sequence"/>
</dbReference>
<feature type="chain" id="PRO_5044790707" evidence="4">
    <location>
        <begin position="22"/>
        <end position="434"/>
    </location>
</feature>
<dbReference type="PROSITE" id="PS01036">
    <property type="entry name" value="HSP70_3"/>
    <property type="match status" value="1"/>
</dbReference>